<dbReference type="VEuPathDB" id="FungiDB:PCH_Pc22g12520"/>
<sequence length="234" mass="25776">MKQSERTARQETETGAIRPSGELGKWGKGRTCNQIDIAQAQGPGAEQGSKGGFVESGGTCTMCVWVITAHPLIYNPGLRQMRSGLEYFIFSGLACAGREGGERRKGEGSSTEPPIPTLYLSLTLSKRKEKRIASQGDKSNKPRQSQTESSWTQNSGSRTERKDGRLSGLVLVYRGRLTELRFAIRDRRVEICNPQRKLVSLDANLVSTHLYASAVKEVDSFSSTEPDPERPILD</sequence>
<evidence type="ECO:0000313" key="3">
    <source>
        <dbReference type="Proteomes" id="UP000000724"/>
    </source>
</evidence>
<keyword evidence="3" id="KW-1185">Reference proteome</keyword>
<dbReference type="AlphaFoldDB" id="B6HRX0"/>
<feature type="region of interest" description="Disordered" evidence="1">
    <location>
        <begin position="1"/>
        <end position="28"/>
    </location>
</feature>
<protein>
    <submittedName>
        <fullName evidence="2">Uncharacterized protein</fullName>
    </submittedName>
</protein>
<accession>B6HRX0</accession>
<reference evidence="2 3" key="1">
    <citation type="journal article" date="2008" name="Nat. Biotechnol.">
        <title>Genome sequencing and analysis of the filamentous fungus Penicillium chrysogenum.</title>
        <authorList>
            <person name="van den Berg M.A."/>
            <person name="Albang R."/>
            <person name="Albermann K."/>
            <person name="Badger J.H."/>
            <person name="Daran J.-M."/>
            <person name="Driessen A.J.M."/>
            <person name="Garcia-Estrada C."/>
            <person name="Fedorova N.D."/>
            <person name="Harris D.M."/>
            <person name="Heijne W.H.M."/>
            <person name="Joardar V.S."/>
            <person name="Kiel J.A.K.W."/>
            <person name="Kovalchuk A."/>
            <person name="Martin J.F."/>
            <person name="Nierman W.C."/>
            <person name="Nijland J.G."/>
            <person name="Pronk J.T."/>
            <person name="Roubos J.A."/>
            <person name="van der Klei I.J."/>
            <person name="van Peij N.N.M.E."/>
            <person name="Veenhuis M."/>
            <person name="von Doehren H."/>
            <person name="Wagner C."/>
            <person name="Wortman J.R."/>
            <person name="Bovenberg R.A.L."/>
        </authorList>
    </citation>
    <scope>NUCLEOTIDE SEQUENCE [LARGE SCALE GENOMIC DNA]</scope>
    <source>
        <strain evidence="3">ATCC 28089 / DSM 1075 / NRRL 1951 / Wisconsin 54-1255</strain>
    </source>
</reference>
<dbReference type="OrthoDB" id="10568859at2759"/>
<dbReference type="EMBL" id="AM920437">
    <property type="protein sequence ID" value="CAP98540.1"/>
    <property type="molecule type" value="Genomic_DNA"/>
</dbReference>
<proteinExistence type="predicted"/>
<dbReference type="Proteomes" id="UP000000724">
    <property type="component" value="Contig Pc00c22"/>
</dbReference>
<evidence type="ECO:0000313" key="2">
    <source>
        <dbReference type="EMBL" id="CAP98540.1"/>
    </source>
</evidence>
<evidence type="ECO:0000256" key="1">
    <source>
        <dbReference type="SAM" id="MobiDB-lite"/>
    </source>
</evidence>
<organism evidence="2 3">
    <name type="scientific">Penicillium rubens (strain ATCC 28089 / DSM 1075 / NRRL 1951 / Wisconsin 54-1255)</name>
    <name type="common">Penicillium chrysogenum</name>
    <dbReference type="NCBI Taxonomy" id="500485"/>
    <lineage>
        <taxon>Eukaryota</taxon>
        <taxon>Fungi</taxon>
        <taxon>Dikarya</taxon>
        <taxon>Ascomycota</taxon>
        <taxon>Pezizomycotina</taxon>
        <taxon>Eurotiomycetes</taxon>
        <taxon>Eurotiomycetidae</taxon>
        <taxon>Eurotiales</taxon>
        <taxon>Aspergillaceae</taxon>
        <taxon>Penicillium</taxon>
        <taxon>Penicillium chrysogenum species complex</taxon>
    </lineage>
</organism>
<gene>
    <name evidence="2" type="ORF">Pc22g12520</name>
    <name evidence="2" type="ORF">PCH_Pc22g12520</name>
</gene>
<dbReference type="HOGENOM" id="CLU_1185361_0_0_1"/>
<name>B6HRX0_PENRW</name>
<dbReference type="OMA" id="TESSWTQ"/>
<feature type="compositionally biased region" description="Basic and acidic residues" evidence="1">
    <location>
        <begin position="1"/>
        <end position="12"/>
    </location>
</feature>
<feature type="region of interest" description="Disordered" evidence="1">
    <location>
        <begin position="130"/>
        <end position="162"/>
    </location>
</feature>
<feature type="compositionally biased region" description="Polar residues" evidence="1">
    <location>
        <begin position="142"/>
        <end position="157"/>
    </location>
</feature>